<feature type="compositionally biased region" description="Basic and acidic residues" evidence="1">
    <location>
        <begin position="77"/>
        <end position="99"/>
    </location>
</feature>
<feature type="compositionally biased region" description="Polar residues" evidence="1">
    <location>
        <begin position="107"/>
        <end position="131"/>
    </location>
</feature>
<name>A0AAV2HQD5_LYMST</name>
<organism evidence="2 3">
    <name type="scientific">Lymnaea stagnalis</name>
    <name type="common">Great pond snail</name>
    <name type="synonym">Helix stagnalis</name>
    <dbReference type="NCBI Taxonomy" id="6523"/>
    <lineage>
        <taxon>Eukaryota</taxon>
        <taxon>Metazoa</taxon>
        <taxon>Spiralia</taxon>
        <taxon>Lophotrochozoa</taxon>
        <taxon>Mollusca</taxon>
        <taxon>Gastropoda</taxon>
        <taxon>Heterobranchia</taxon>
        <taxon>Euthyneura</taxon>
        <taxon>Panpulmonata</taxon>
        <taxon>Hygrophila</taxon>
        <taxon>Lymnaeoidea</taxon>
        <taxon>Lymnaeidae</taxon>
        <taxon>Lymnaea</taxon>
    </lineage>
</organism>
<dbReference type="EMBL" id="CAXITT010000206">
    <property type="protein sequence ID" value="CAL1535598.1"/>
    <property type="molecule type" value="Genomic_DNA"/>
</dbReference>
<comment type="caution">
    <text evidence="2">The sequence shown here is derived from an EMBL/GenBank/DDBJ whole genome shotgun (WGS) entry which is preliminary data.</text>
</comment>
<reference evidence="2 3" key="1">
    <citation type="submission" date="2024-04" db="EMBL/GenBank/DDBJ databases">
        <authorList>
            <consortium name="Genoscope - CEA"/>
            <person name="William W."/>
        </authorList>
    </citation>
    <scope>NUCLEOTIDE SEQUENCE [LARGE SCALE GENOMIC DNA]</scope>
</reference>
<feature type="compositionally biased region" description="Polar residues" evidence="1">
    <location>
        <begin position="254"/>
        <end position="264"/>
    </location>
</feature>
<evidence type="ECO:0000313" key="3">
    <source>
        <dbReference type="Proteomes" id="UP001497497"/>
    </source>
</evidence>
<feature type="compositionally biased region" description="Low complexity" evidence="1">
    <location>
        <begin position="233"/>
        <end position="245"/>
    </location>
</feature>
<proteinExistence type="predicted"/>
<feature type="region of interest" description="Disordered" evidence="1">
    <location>
        <begin position="233"/>
        <end position="264"/>
    </location>
</feature>
<evidence type="ECO:0000256" key="1">
    <source>
        <dbReference type="SAM" id="MobiDB-lite"/>
    </source>
</evidence>
<dbReference type="Proteomes" id="UP001497497">
    <property type="component" value="Unassembled WGS sequence"/>
</dbReference>
<feature type="compositionally biased region" description="Low complexity" evidence="1">
    <location>
        <begin position="155"/>
        <end position="166"/>
    </location>
</feature>
<feature type="compositionally biased region" description="Polar residues" evidence="1">
    <location>
        <begin position="183"/>
        <end position="198"/>
    </location>
</feature>
<keyword evidence="3" id="KW-1185">Reference proteome</keyword>
<gene>
    <name evidence="2" type="ORF">GSLYS_00009558001</name>
</gene>
<dbReference type="AlphaFoldDB" id="A0AAV2HQD5"/>
<feature type="region of interest" description="Disordered" evidence="1">
    <location>
        <begin position="48"/>
        <end position="218"/>
    </location>
</feature>
<accession>A0AAV2HQD5</accession>
<feature type="compositionally biased region" description="Low complexity" evidence="1">
    <location>
        <begin position="52"/>
        <end position="63"/>
    </location>
</feature>
<evidence type="ECO:0000313" key="2">
    <source>
        <dbReference type="EMBL" id="CAL1535598.1"/>
    </source>
</evidence>
<sequence>MLPLLSFIRPKKKIHDGRYVDVDACQCRKRHTNKICAVPTKEEATVCRVEQTEQQGEQRGQGQAWESSPKATPRQPTIEEDRKAEGGMPKEDLPREDQGIRGCEVPTPQTQGPAPTVNNGAAQSGDANTSALGYEGPNPYAQYIPPGYQPPPPQNYGNQSPNVYGNQPPPGYGGQPTPGQLHGANSMQLGYSYNSPPQQVVGGYEPPPGYSIQEAVTSPYQNPQTHIIYVFQHPSPHQPQSQRQSHATELPIQEATTTVVSSCP</sequence>
<protein>
    <submittedName>
        <fullName evidence="2">Uncharacterized protein</fullName>
    </submittedName>
</protein>